<name>A0A022QHJ6_ERYGU</name>
<reference evidence="1 2" key="1">
    <citation type="journal article" date="2013" name="Proc. Natl. Acad. Sci. U.S.A.">
        <title>Fine-scale variation in meiotic recombination in Mimulus inferred from population shotgun sequencing.</title>
        <authorList>
            <person name="Hellsten U."/>
            <person name="Wright K.M."/>
            <person name="Jenkins J."/>
            <person name="Shu S."/>
            <person name="Yuan Y."/>
            <person name="Wessler S.R."/>
            <person name="Schmutz J."/>
            <person name="Willis J.H."/>
            <person name="Rokhsar D.S."/>
        </authorList>
    </citation>
    <scope>NUCLEOTIDE SEQUENCE [LARGE SCALE GENOMIC DNA]</scope>
    <source>
        <strain evidence="2">cv. DUN x IM62</strain>
    </source>
</reference>
<protein>
    <submittedName>
        <fullName evidence="1">Uncharacterized protein</fullName>
    </submittedName>
</protein>
<accession>A0A022QHJ6</accession>
<dbReference type="Proteomes" id="UP000030748">
    <property type="component" value="Unassembled WGS sequence"/>
</dbReference>
<keyword evidence="2" id="KW-1185">Reference proteome</keyword>
<evidence type="ECO:0000313" key="1">
    <source>
        <dbReference type="EMBL" id="EYU27416.1"/>
    </source>
</evidence>
<dbReference type="AlphaFoldDB" id="A0A022QHJ6"/>
<organism evidence="1 2">
    <name type="scientific">Erythranthe guttata</name>
    <name type="common">Yellow monkey flower</name>
    <name type="synonym">Mimulus guttatus</name>
    <dbReference type="NCBI Taxonomy" id="4155"/>
    <lineage>
        <taxon>Eukaryota</taxon>
        <taxon>Viridiplantae</taxon>
        <taxon>Streptophyta</taxon>
        <taxon>Embryophyta</taxon>
        <taxon>Tracheophyta</taxon>
        <taxon>Spermatophyta</taxon>
        <taxon>Magnoliopsida</taxon>
        <taxon>eudicotyledons</taxon>
        <taxon>Gunneridae</taxon>
        <taxon>Pentapetalae</taxon>
        <taxon>asterids</taxon>
        <taxon>lamiids</taxon>
        <taxon>Lamiales</taxon>
        <taxon>Phrymaceae</taxon>
        <taxon>Erythranthe</taxon>
    </lineage>
</organism>
<sequence length="86" mass="9906">MQKQLKQNSNINCVRSGGRMDILLGTKLSNVALFRQWSPPKSCRIYHDQLSAVWTLDYALISVMINSEKKKKTELLILFRFGFDGN</sequence>
<dbReference type="EMBL" id="KI631456">
    <property type="protein sequence ID" value="EYU27416.1"/>
    <property type="molecule type" value="Genomic_DNA"/>
</dbReference>
<evidence type="ECO:0000313" key="2">
    <source>
        <dbReference type="Proteomes" id="UP000030748"/>
    </source>
</evidence>
<gene>
    <name evidence="1" type="ORF">MIMGU_mgv1a017253mg</name>
</gene>
<proteinExistence type="predicted"/>